<evidence type="ECO:0000313" key="1">
    <source>
        <dbReference type="EMBL" id="RNA00329.1"/>
    </source>
</evidence>
<protein>
    <submittedName>
        <fullName evidence="1">KRAB-A domain-containing 2-like</fullName>
    </submittedName>
</protein>
<evidence type="ECO:0000313" key="2">
    <source>
        <dbReference type="Proteomes" id="UP000276133"/>
    </source>
</evidence>
<proteinExistence type="predicted"/>
<accession>A0A3M7PMW1</accession>
<dbReference type="EMBL" id="REGN01009817">
    <property type="protein sequence ID" value="RNA00329.1"/>
    <property type="molecule type" value="Genomic_DNA"/>
</dbReference>
<keyword evidence="2" id="KW-1185">Reference proteome</keyword>
<name>A0A3M7PMW1_BRAPC</name>
<organism evidence="1 2">
    <name type="scientific">Brachionus plicatilis</name>
    <name type="common">Marine rotifer</name>
    <name type="synonym">Brachionus muelleri</name>
    <dbReference type="NCBI Taxonomy" id="10195"/>
    <lineage>
        <taxon>Eukaryota</taxon>
        <taxon>Metazoa</taxon>
        <taxon>Spiralia</taxon>
        <taxon>Gnathifera</taxon>
        <taxon>Rotifera</taxon>
        <taxon>Eurotatoria</taxon>
        <taxon>Monogononta</taxon>
        <taxon>Pseudotrocha</taxon>
        <taxon>Ploima</taxon>
        <taxon>Brachionidae</taxon>
        <taxon>Brachionus</taxon>
    </lineage>
</organism>
<gene>
    <name evidence="1" type="ORF">BpHYR1_019378</name>
</gene>
<dbReference type="OrthoDB" id="6773637at2759"/>
<sequence>MRQAVGLISVAGGQCMIKCNCTSSCATNRCSCKKSQLLYNSRCHGDRPFEQFFHVLGSKCVSQCSFYRSSLHVISINSQELKNFSCNCWFWQKYYIYKHIITIAFNLNICIIYTNIFIFRTTIRLVGTATTITRSITTKNKG</sequence>
<dbReference type="Proteomes" id="UP000276133">
    <property type="component" value="Unassembled WGS sequence"/>
</dbReference>
<dbReference type="AlphaFoldDB" id="A0A3M7PMW1"/>
<reference evidence="1 2" key="1">
    <citation type="journal article" date="2018" name="Sci. Rep.">
        <title>Genomic signatures of local adaptation to the degree of environmental predictability in rotifers.</title>
        <authorList>
            <person name="Franch-Gras L."/>
            <person name="Hahn C."/>
            <person name="Garcia-Roger E.M."/>
            <person name="Carmona M.J."/>
            <person name="Serra M."/>
            <person name="Gomez A."/>
        </authorList>
    </citation>
    <scope>NUCLEOTIDE SEQUENCE [LARGE SCALE GENOMIC DNA]</scope>
    <source>
        <strain evidence="1">HYR1</strain>
    </source>
</reference>
<comment type="caution">
    <text evidence="1">The sequence shown here is derived from an EMBL/GenBank/DDBJ whole genome shotgun (WGS) entry which is preliminary data.</text>
</comment>